<protein>
    <submittedName>
        <fullName evidence="5">ABC transporter substrate-binding protein</fullName>
    </submittedName>
</protein>
<accession>A0A426V1P7</accession>
<dbReference type="PANTHER" id="PTHR47235:SF1">
    <property type="entry name" value="BLR6548 PROTEIN"/>
    <property type="match status" value="1"/>
</dbReference>
<organism evidence="5 6">
    <name type="scientific">Glycomyces terrestris</name>
    <dbReference type="NCBI Taxonomy" id="2493553"/>
    <lineage>
        <taxon>Bacteria</taxon>
        <taxon>Bacillati</taxon>
        <taxon>Actinomycetota</taxon>
        <taxon>Actinomycetes</taxon>
        <taxon>Glycomycetales</taxon>
        <taxon>Glycomycetaceae</taxon>
        <taxon>Glycomyces</taxon>
    </lineage>
</organism>
<evidence type="ECO:0000256" key="2">
    <source>
        <dbReference type="ARBA" id="ARBA00022729"/>
    </source>
</evidence>
<dbReference type="AlphaFoldDB" id="A0A426V1P7"/>
<dbReference type="CDD" id="cd06343">
    <property type="entry name" value="PBP1_ABC_ligand_binding-like"/>
    <property type="match status" value="1"/>
</dbReference>
<dbReference type="PROSITE" id="PS51257">
    <property type="entry name" value="PROKAR_LIPOPROTEIN"/>
    <property type="match status" value="1"/>
</dbReference>
<keyword evidence="2 3" id="KW-0732">Signal</keyword>
<dbReference type="EMBL" id="RSEB01000002">
    <property type="protein sequence ID" value="RRS00780.1"/>
    <property type="molecule type" value="Genomic_DNA"/>
</dbReference>
<evidence type="ECO:0000256" key="1">
    <source>
        <dbReference type="ARBA" id="ARBA00010062"/>
    </source>
</evidence>
<evidence type="ECO:0000313" key="6">
    <source>
        <dbReference type="Proteomes" id="UP000277256"/>
    </source>
</evidence>
<dbReference type="RefSeq" id="WP_125247456.1">
    <property type="nucleotide sequence ID" value="NZ_RSEB01000002.1"/>
</dbReference>
<sequence>MRTPAKTSRRAAAAAAAAALALAGCTGQAGEEEAAPTPGVTADTVTIGTHQPLSGPAAAGYSAVSAATSAYFAYVNANGGINGRSIEYLVRDDAYEPQLTNEVVTELVEDEEVLAIVNGLGTPTHSVVLDYLADEGVPDLFIASGSRTWNQPSLYPNAFGYVAEYTTEGAALAQYAVEQEPGANVCVFGQADDYGDGILEGVEAVMGGNEITQIQTYTTSMTDVSVQLAALKAADCEVNILGTINGFTALTVATAAQMDWFPKWYVSSSGADYPTLVGHLGEETAAQLLEGMVCVNYLPFGPDDEWTALFRQINDEYNEGAPFTANTVVGMSVGYLFAEALAAAGDEPTRESLIAAVESGALQGNGIVPLSYSDVNHAGYGTVGIMTVADGVQAYNGTTYRVEVGQVTEVEADPVPLVNGGIPAG</sequence>
<dbReference type="PANTHER" id="PTHR47235">
    <property type="entry name" value="BLR6548 PROTEIN"/>
    <property type="match status" value="1"/>
</dbReference>
<gene>
    <name evidence="5" type="ORF">EIW28_09595</name>
</gene>
<dbReference type="Pfam" id="PF13458">
    <property type="entry name" value="Peripla_BP_6"/>
    <property type="match status" value="1"/>
</dbReference>
<keyword evidence="6" id="KW-1185">Reference proteome</keyword>
<evidence type="ECO:0000259" key="4">
    <source>
        <dbReference type="Pfam" id="PF13458"/>
    </source>
</evidence>
<feature type="domain" description="Leucine-binding protein" evidence="4">
    <location>
        <begin position="44"/>
        <end position="389"/>
    </location>
</feature>
<proteinExistence type="inferred from homology"/>
<evidence type="ECO:0000313" key="5">
    <source>
        <dbReference type="EMBL" id="RRS00780.1"/>
    </source>
</evidence>
<dbReference type="InterPro" id="IPR028081">
    <property type="entry name" value="Leu-bd"/>
</dbReference>
<dbReference type="OrthoDB" id="26870at2"/>
<dbReference type="InterPro" id="IPR028082">
    <property type="entry name" value="Peripla_BP_I"/>
</dbReference>
<dbReference type="Gene3D" id="3.40.50.2300">
    <property type="match status" value="2"/>
</dbReference>
<comment type="similarity">
    <text evidence="1">Belongs to the leucine-binding protein family.</text>
</comment>
<evidence type="ECO:0000256" key="3">
    <source>
        <dbReference type="SAM" id="SignalP"/>
    </source>
</evidence>
<comment type="caution">
    <text evidence="5">The sequence shown here is derived from an EMBL/GenBank/DDBJ whole genome shotgun (WGS) entry which is preliminary data.</text>
</comment>
<feature type="signal peptide" evidence="3">
    <location>
        <begin position="1"/>
        <end position="29"/>
    </location>
</feature>
<name>A0A426V1P7_9ACTN</name>
<reference evidence="5 6" key="1">
    <citation type="submission" date="2018-12" db="EMBL/GenBank/DDBJ databases">
        <title>Glycomyces sp. YIM 121974 draft genome.</title>
        <authorList>
            <person name="Li Q."/>
        </authorList>
    </citation>
    <scope>NUCLEOTIDE SEQUENCE [LARGE SCALE GENOMIC DNA]</scope>
    <source>
        <strain evidence="5 6">YIM 121974</strain>
    </source>
</reference>
<dbReference type="SUPFAM" id="SSF53822">
    <property type="entry name" value="Periplasmic binding protein-like I"/>
    <property type="match status" value="1"/>
</dbReference>
<feature type="chain" id="PRO_5039618966" evidence="3">
    <location>
        <begin position="30"/>
        <end position="425"/>
    </location>
</feature>
<dbReference type="Proteomes" id="UP000277256">
    <property type="component" value="Unassembled WGS sequence"/>
</dbReference>